<dbReference type="PANTHER" id="PTHR45947">
    <property type="entry name" value="SULFOQUINOVOSYL TRANSFERASE SQD2"/>
    <property type="match status" value="1"/>
</dbReference>
<dbReference type="Gene3D" id="3.40.50.2000">
    <property type="entry name" value="Glycogen Phosphorylase B"/>
    <property type="match status" value="2"/>
</dbReference>
<proteinExistence type="predicted"/>
<dbReference type="InterPro" id="IPR001296">
    <property type="entry name" value="Glyco_trans_1"/>
</dbReference>
<dbReference type="Pfam" id="PF00534">
    <property type="entry name" value="Glycos_transf_1"/>
    <property type="match status" value="1"/>
</dbReference>
<dbReference type="Pfam" id="PF13439">
    <property type="entry name" value="Glyco_transf_4"/>
    <property type="match status" value="1"/>
</dbReference>
<dbReference type="PANTHER" id="PTHR45947:SF3">
    <property type="entry name" value="SULFOQUINOVOSYL TRANSFERASE SQD2"/>
    <property type="match status" value="1"/>
</dbReference>
<reference evidence="3 4" key="1">
    <citation type="journal article" date="2021" name="Int. J. Syst. Evol. Microbiol.">
        <title>Steroidobacter gossypii sp. nov., isolated from soil of cotton cropping field.</title>
        <authorList>
            <person name="Huang R."/>
            <person name="Yang S."/>
            <person name="Zhen C."/>
            <person name="Liu W."/>
        </authorList>
    </citation>
    <scope>NUCLEOTIDE SEQUENCE [LARGE SCALE GENOMIC DNA]</scope>
    <source>
        <strain evidence="3 4">S1-65</strain>
    </source>
</reference>
<sequence length="350" mass="39231">MKIAQVAPLIESVPPRLYGGTERIVSYLTEELIRQGHEVSLFASGDSRTSARLIATVPKALRLDPNVRDYLPYTVLQLEQLRQYAHTFDIIHFHGDYVHLPVARSLGMKGIVTTMHGRLDLPDYQTLFAEFDDAPLVSISDHQRLPLPSACWVGTVYHGLPAEVCAFTEQPRGDYVAFLGRISPEKRPDRAIEIARQAGMRIKIAAKVDDADRAYFHERIEPLLSQPHVEFIGEIGEHQKSEFLGNAAALLFPIDWPEPFGLVMIEAMSCGTPCIAWRAGSVPEIIEEGVTGYIVDSIDAAAERLRHVGMLKRSTVREKFEQRFSAARMAADYVQIYRRLLASQPNRIAA</sequence>
<feature type="domain" description="Glycosyltransferase subfamily 4-like N-terminal" evidence="2">
    <location>
        <begin position="18"/>
        <end position="120"/>
    </location>
</feature>
<accession>A0ABS1WXK1</accession>
<dbReference type="Proteomes" id="UP000661077">
    <property type="component" value="Unassembled WGS sequence"/>
</dbReference>
<protein>
    <submittedName>
        <fullName evidence="3">Glycosyltransferase family 4 protein</fullName>
    </submittedName>
</protein>
<dbReference type="RefSeq" id="WP_203167739.1">
    <property type="nucleotide sequence ID" value="NZ_JAEVLS010000002.1"/>
</dbReference>
<evidence type="ECO:0000313" key="3">
    <source>
        <dbReference type="EMBL" id="MBM0105711.1"/>
    </source>
</evidence>
<gene>
    <name evidence="3" type="ORF">JM946_13180</name>
</gene>
<evidence type="ECO:0000313" key="4">
    <source>
        <dbReference type="Proteomes" id="UP000661077"/>
    </source>
</evidence>
<feature type="domain" description="Glycosyl transferase family 1" evidence="1">
    <location>
        <begin position="174"/>
        <end position="307"/>
    </location>
</feature>
<dbReference type="InterPro" id="IPR050194">
    <property type="entry name" value="Glycosyltransferase_grp1"/>
</dbReference>
<evidence type="ECO:0000259" key="2">
    <source>
        <dbReference type="Pfam" id="PF13439"/>
    </source>
</evidence>
<dbReference type="InterPro" id="IPR028098">
    <property type="entry name" value="Glyco_trans_4-like_N"/>
</dbReference>
<keyword evidence="4" id="KW-1185">Reference proteome</keyword>
<organism evidence="3 4">
    <name type="scientific">Steroidobacter gossypii</name>
    <dbReference type="NCBI Taxonomy" id="2805490"/>
    <lineage>
        <taxon>Bacteria</taxon>
        <taxon>Pseudomonadati</taxon>
        <taxon>Pseudomonadota</taxon>
        <taxon>Gammaproteobacteria</taxon>
        <taxon>Steroidobacterales</taxon>
        <taxon>Steroidobacteraceae</taxon>
        <taxon>Steroidobacter</taxon>
    </lineage>
</organism>
<dbReference type="SUPFAM" id="SSF53756">
    <property type="entry name" value="UDP-Glycosyltransferase/glycogen phosphorylase"/>
    <property type="match status" value="1"/>
</dbReference>
<name>A0ABS1WXK1_9GAMM</name>
<comment type="caution">
    <text evidence="3">The sequence shown here is derived from an EMBL/GenBank/DDBJ whole genome shotgun (WGS) entry which is preliminary data.</text>
</comment>
<dbReference type="CDD" id="cd03802">
    <property type="entry name" value="GT4_AviGT4-like"/>
    <property type="match status" value="1"/>
</dbReference>
<dbReference type="EMBL" id="JAEVLS010000002">
    <property type="protein sequence ID" value="MBM0105711.1"/>
    <property type="molecule type" value="Genomic_DNA"/>
</dbReference>
<evidence type="ECO:0000259" key="1">
    <source>
        <dbReference type="Pfam" id="PF00534"/>
    </source>
</evidence>